<proteinExistence type="inferred from homology"/>
<reference evidence="9 10" key="1">
    <citation type="journal article" date="2019" name="Genome Biol. Evol.">
        <title>Whole-Genome Sequencing of the Giant Devil Catfish, Bagarius yarrelli.</title>
        <authorList>
            <person name="Jiang W."/>
            <person name="Lv Y."/>
            <person name="Cheng L."/>
            <person name="Yang K."/>
            <person name="Chao B."/>
            <person name="Wang X."/>
            <person name="Li Y."/>
            <person name="Pan X."/>
            <person name="You X."/>
            <person name="Zhang Y."/>
            <person name="Yang J."/>
            <person name="Li J."/>
            <person name="Zhang X."/>
            <person name="Liu S."/>
            <person name="Sun C."/>
            <person name="Yang J."/>
            <person name="Shi Q."/>
        </authorList>
    </citation>
    <scope>NUCLEOTIDE SEQUENCE [LARGE SCALE GENOMIC DNA]</scope>
    <source>
        <strain evidence="9">JWS20170419001</strain>
        <tissue evidence="9">Muscle</tissue>
    </source>
</reference>
<evidence type="ECO:0000256" key="7">
    <source>
        <dbReference type="SAM" id="SignalP"/>
    </source>
</evidence>
<evidence type="ECO:0000256" key="4">
    <source>
        <dbReference type="ARBA" id="ARBA00022833"/>
    </source>
</evidence>
<evidence type="ECO:0000256" key="2">
    <source>
        <dbReference type="ARBA" id="ARBA00012925"/>
    </source>
</evidence>
<evidence type="ECO:0000259" key="8">
    <source>
        <dbReference type="PROSITE" id="PS51144"/>
    </source>
</evidence>
<dbReference type="InterPro" id="IPR001148">
    <property type="entry name" value="CA_dom"/>
</dbReference>
<keyword evidence="3" id="KW-0479">Metal-binding</keyword>
<dbReference type="Gene3D" id="3.10.200.10">
    <property type="entry name" value="Alpha carbonic anhydrase"/>
    <property type="match status" value="1"/>
</dbReference>
<dbReference type="EMBL" id="VCAZ01000071">
    <property type="protein sequence ID" value="TSO88079.1"/>
    <property type="molecule type" value="Genomic_DNA"/>
</dbReference>
<dbReference type="PANTHER" id="PTHR18952:SF265">
    <property type="entry name" value="CARBONIC ANHYDRASE"/>
    <property type="match status" value="1"/>
</dbReference>
<sequence>MQSWIFTLLSVLTLSALRTSSLEDPYQWVKTFPSCIAEETALHSPINLEHVAVNSNLIEPLELLGFTVPQKSWTLMNVRDTGDSLNVTPPALSQLLPDNYNFYQYHGSQTTPPCLQTVIWIVFEKPILISSEQYLPFVTGLYYSDRNDTTKKLLVENYRIIHPRLNRQIRVSSSVKISSAGGTALNQHTLLIPLLILTSRVCLTTP</sequence>
<keyword evidence="7" id="KW-0732">Signal</keyword>
<evidence type="ECO:0000256" key="1">
    <source>
        <dbReference type="ARBA" id="ARBA00010718"/>
    </source>
</evidence>
<keyword evidence="5" id="KW-0456">Lyase</keyword>
<keyword evidence="4" id="KW-0862">Zinc</keyword>
<dbReference type="AlphaFoldDB" id="A0A556UFQ1"/>
<dbReference type="Pfam" id="PF00194">
    <property type="entry name" value="Carb_anhydrase"/>
    <property type="match status" value="1"/>
</dbReference>
<dbReference type="PROSITE" id="PS51144">
    <property type="entry name" value="ALPHA_CA_2"/>
    <property type="match status" value="1"/>
</dbReference>
<evidence type="ECO:0000313" key="10">
    <source>
        <dbReference type="Proteomes" id="UP000319801"/>
    </source>
</evidence>
<dbReference type="SUPFAM" id="SSF51069">
    <property type="entry name" value="Carbonic anhydrase"/>
    <property type="match status" value="1"/>
</dbReference>
<feature type="chain" id="PRO_5022172060" description="carbonic anhydrase" evidence="7">
    <location>
        <begin position="23"/>
        <end position="206"/>
    </location>
</feature>
<evidence type="ECO:0000256" key="5">
    <source>
        <dbReference type="ARBA" id="ARBA00023239"/>
    </source>
</evidence>
<dbReference type="SMART" id="SM01057">
    <property type="entry name" value="Carb_anhydrase"/>
    <property type="match status" value="1"/>
</dbReference>
<gene>
    <name evidence="9" type="ORF">Baya_10526</name>
</gene>
<comment type="catalytic activity">
    <reaction evidence="6">
        <text>hydrogencarbonate + H(+) = CO2 + H2O</text>
        <dbReference type="Rhea" id="RHEA:10748"/>
        <dbReference type="ChEBI" id="CHEBI:15377"/>
        <dbReference type="ChEBI" id="CHEBI:15378"/>
        <dbReference type="ChEBI" id="CHEBI:16526"/>
        <dbReference type="ChEBI" id="CHEBI:17544"/>
        <dbReference type="EC" id="4.2.1.1"/>
    </reaction>
</comment>
<dbReference type="EC" id="4.2.1.1" evidence="2"/>
<evidence type="ECO:0000313" key="9">
    <source>
        <dbReference type="EMBL" id="TSO88079.1"/>
    </source>
</evidence>
<comment type="similarity">
    <text evidence="1">Belongs to the alpha-carbonic anhydrase family.</text>
</comment>
<feature type="domain" description="Alpha-carbonic anhydrase" evidence="8">
    <location>
        <begin position="1"/>
        <end position="173"/>
    </location>
</feature>
<dbReference type="OrthoDB" id="429145at2759"/>
<feature type="signal peptide" evidence="7">
    <location>
        <begin position="1"/>
        <end position="22"/>
    </location>
</feature>
<dbReference type="InterPro" id="IPR036398">
    <property type="entry name" value="CA_dom_sf"/>
</dbReference>
<protein>
    <recommendedName>
        <fullName evidence="2">carbonic anhydrase</fullName>
        <ecNumber evidence="2">4.2.1.1</ecNumber>
    </recommendedName>
</protein>
<comment type="caution">
    <text evidence="9">The sequence shown here is derived from an EMBL/GenBank/DDBJ whole genome shotgun (WGS) entry which is preliminary data.</text>
</comment>
<keyword evidence="10" id="KW-1185">Reference proteome</keyword>
<dbReference type="GO" id="GO:0004089">
    <property type="term" value="F:carbonate dehydratase activity"/>
    <property type="evidence" value="ECO:0007669"/>
    <property type="project" value="UniProtKB-EC"/>
</dbReference>
<dbReference type="InterPro" id="IPR023561">
    <property type="entry name" value="Carbonic_anhydrase_a-class"/>
</dbReference>
<dbReference type="GO" id="GO:0008270">
    <property type="term" value="F:zinc ion binding"/>
    <property type="evidence" value="ECO:0007669"/>
    <property type="project" value="InterPro"/>
</dbReference>
<dbReference type="Proteomes" id="UP000319801">
    <property type="component" value="Unassembled WGS sequence"/>
</dbReference>
<accession>A0A556UFQ1</accession>
<evidence type="ECO:0000256" key="6">
    <source>
        <dbReference type="ARBA" id="ARBA00048348"/>
    </source>
</evidence>
<name>A0A556UFQ1_BAGYA</name>
<organism evidence="9 10">
    <name type="scientific">Bagarius yarrelli</name>
    <name type="common">Goonch</name>
    <name type="synonym">Bagrus yarrelli</name>
    <dbReference type="NCBI Taxonomy" id="175774"/>
    <lineage>
        <taxon>Eukaryota</taxon>
        <taxon>Metazoa</taxon>
        <taxon>Chordata</taxon>
        <taxon>Craniata</taxon>
        <taxon>Vertebrata</taxon>
        <taxon>Euteleostomi</taxon>
        <taxon>Actinopterygii</taxon>
        <taxon>Neopterygii</taxon>
        <taxon>Teleostei</taxon>
        <taxon>Ostariophysi</taxon>
        <taxon>Siluriformes</taxon>
        <taxon>Sisoridae</taxon>
        <taxon>Sisorinae</taxon>
        <taxon>Bagarius</taxon>
    </lineage>
</organism>
<dbReference type="PANTHER" id="PTHR18952">
    <property type="entry name" value="CARBONIC ANHYDRASE"/>
    <property type="match status" value="1"/>
</dbReference>
<evidence type="ECO:0000256" key="3">
    <source>
        <dbReference type="ARBA" id="ARBA00022723"/>
    </source>
</evidence>